<keyword evidence="3" id="KW-1185">Reference proteome</keyword>
<dbReference type="Proteomes" id="UP001500218">
    <property type="component" value="Unassembled WGS sequence"/>
</dbReference>
<accession>A0ABN2MQ50</accession>
<feature type="signal peptide" evidence="1">
    <location>
        <begin position="1"/>
        <end position="24"/>
    </location>
</feature>
<sequence length="358" mass="38156">MRVTFRRVLAAAVAVVLLPVPARATPPVPRVNTAGMAVLAGSTIVRPDGTRIRLTLPRGMEPNAAVEVPAGFLVAVINLRASTSTLWLFPHSGTPHSAPIGDPTLGRWAVTRDGATVIATASTPGHNTFVAYALPSLSERARTRFAGPTDPGPMVLGNVGEQVVLTHVDEDVRRGTTGVWDLRTGHLRRSAQPLRAWGVARDGRLLYRLERGDAGEPPVSACVDTVVIDGSGQIRATPTGVCGQQGGRLIQGSISPDGASALILHWRTPTIESVRSATVTTADLHAGRWRPVRLPGNLMYPLFWDTDRTFITMVVEPFGYARCGVTGRCARLVMPRVPSVDPTTIKPIQRVGVRPAAG</sequence>
<protein>
    <submittedName>
        <fullName evidence="2">Uncharacterized protein</fullName>
    </submittedName>
</protein>
<reference evidence="2 3" key="1">
    <citation type="journal article" date="2019" name="Int. J. Syst. Evol. Microbiol.">
        <title>The Global Catalogue of Microorganisms (GCM) 10K type strain sequencing project: providing services to taxonomists for standard genome sequencing and annotation.</title>
        <authorList>
            <consortium name="The Broad Institute Genomics Platform"/>
            <consortium name="The Broad Institute Genome Sequencing Center for Infectious Disease"/>
            <person name="Wu L."/>
            <person name="Ma J."/>
        </authorList>
    </citation>
    <scope>NUCLEOTIDE SEQUENCE [LARGE SCALE GENOMIC DNA]</scope>
    <source>
        <strain evidence="2 3">JCM 13250</strain>
    </source>
</reference>
<keyword evidence="1" id="KW-0732">Signal</keyword>
<evidence type="ECO:0000313" key="3">
    <source>
        <dbReference type="Proteomes" id="UP001500218"/>
    </source>
</evidence>
<evidence type="ECO:0000256" key="1">
    <source>
        <dbReference type="SAM" id="SignalP"/>
    </source>
</evidence>
<dbReference type="RefSeq" id="WP_344139660.1">
    <property type="nucleotide sequence ID" value="NZ_BAAALT010000279.1"/>
</dbReference>
<dbReference type="SUPFAM" id="SSF82171">
    <property type="entry name" value="DPP6 N-terminal domain-like"/>
    <property type="match status" value="1"/>
</dbReference>
<gene>
    <name evidence="2" type="ORF">GCM10009682_59930</name>
</gene>
<comment type="caution">
    <text evidence="2">The sequence shown here is derived from an EMBL/GenBank/DDBJ whole genome shotgun (WGS) entry which is preliminary data.</text>
</comment>
<organism evidence="2 3">
    <name type="scientific">Luedemannella flava</name>
    <dbReference type="NCBI Taxonomy" id="349316"/>
    <lineage>
        <taxon>Bacteria</taxon>
        <taxon>Bacillati</taxon>
        <taxon>Actinomycetota</taxon>
        <taxon>Actinomycetes</taxon>
        <taxon>Micromonosporales</taxon>
        <taxon>Micromonosporaceae</taxon>
        <taxon>Luedemannella</taxon>
    </lineage>
</organism>
<proteinExistence type="predicted"/>
<feature type="chain" id="PRO_5045079396" evidence="1">
    <location>
        <begin position="25"/>
        <end position="358"/>
    </location>
</feature>
<name>A0ABN2MQ50_9ACTN</name>
<dbReference type="EMBL" id="BAAALT010000279">
    <property type="protein sequence ID" value="GAA1833564.1"/>
    <property type="molecule type" value="Genomic_DNA"/>
</dbReference>
<evidence type="ECO:0000313" key="2">
    <source>
        <dbReference type="EMBL" id="GAA1833564.1"/>
    </source>
</evidence>